<evidence type="ECO:0000313" key="2">
    <source>
        <dbReference type="EMBL" id="KAJ8301453.1"/>
    </source>
</evidence>
<dbReference type="InterPro" id="IPR001148">
    <property type="entry name" value="CA_dom"/>
</dbReference>
<accession>A0ABQ9EDW7</accession>
<comment type="caution">
    <text evidence="2">The sequence shown here is derived from an EMBL/GenBank/DDBJ whole genome shotgun (WGS) entry which is preliminary data.</text>
</comment>
<dbReference type="InterPro" id="IPR036398">
    <property type="entry name" value="CA_dom_sf"/>
</dbReference>
<gene>
    <name evidence="2" type="ORF">KUTeg_020440</name>
</gene>
<evidence type="ECO:0000259" key="1">
    <source>
        <dbReference type="PROSITE" id="PS51144"/>
    </source>
</evidence>
<name>A0ABQ9EDW7_TEGGR</name>
<evidence type="ECO:0000313" key="3">
    <source>
        <dbReference type="Proteomes" id="UP001217089"/>
    </source>
</evidence>
<organism evidence="2 3">
    <name type="scientific">Tegillarca granosa</name>
    <name type="common">Malaysian cockle</name>
    <name type="synonym">Anadara granosa</name>
    <dbReference type="NCBI Taxonomy" id="220873"/>
    <lineage>
        <taxon>Eukaryota</taxon>
        <taxon>Metazoa</taxon>
        <taxon>Spiralia</taxon>
        <taxon>Lophotrochozoa</taxon>
        <taxon>Mollusca</taxon>
        <taxon>Bivalvia</taxon>
        <taxon>Autobranchia</taxon>
        <taxon>Pteriomorphia</taxon>
        <taxon>Arcoida</taxon>
        <taxon>Arcoidea</taxon>
        <taxon>Arcidae</taxon>
        <taxon>Tegillarca</taxon>
    </lineage>
</organism>
<proteinExistence type="predicted"/>
<keyword evidence="3" id="KW-1185">Reference proteome</keyword>
<feature type="domain" description="Alpha-carbonic anhydrase" evidence="1">
    <location>
        <begin position="17"/>
        <end position="80"/>
    </location>
</feature>
<dbReference type="Proteomes" id="UP001217089">
    <property type="component" value="Unassembled WGS sequence"/>
</dbReference>
<dbReference type="EMBL" id="JARBDR010000918">
    <property type="protein sequence ID" value="KAJ8301453.1"/>
    <property type="molecule type" value="Genomic_DNA"/>
</dbReference>
<dbReference type="PROSITE" id="PS51144">
    <property type="entry name" value="ALPHA_CA_2"/>
    <property type="match status" value="1"/>
</dbReference>
<reference evidence="2 3" key="1">
    <citation type="submission" date="2022-12" db="EMBL/GenBank/DDBJ databases">
        <title>Chromosome-level genome of Tegillarca granosa.</title>
        <authorList>
            <person name="Kim J."/>
        </authorList>
    </citation>
    <scope>NUCLEOTIDE SEQUENCE [LARGE SCALE GENOMIC DNA]</scope>
    <source>
        <strain evidence="2">Teg-2019</strain>
        <tissue evidence="2">Adductor muscle</tissue>
    </source>
</reference>
<sequence length="80" mass="9329">MSSLWFIAWKCERNFHISYTFNMKTFFLSVSGPRFWGLLNSAWSLCSSGKFQSPIDIKPDILLFDPSLKHLDIKIKKSEP</sequence>
<protein>
    <recommendedName>
        <fullName evidence="1">Alpha-carbonic anhydrase domain-containing protein</fullName>
    </recommendedName>
</protein>
<dbReference type="Gene3D" id="3.10.200.10">
    <property type="entry name" value="Alpha carbonic anhydrase"/>
    <property type="match status" value="1"/>
</dbReference>
<dbReference type="SUPFAM" id="SSF51069">
    <property type="entry name" value="Carbonic anhydrase"/>
    <property type="match status" value="1"/>
</dbReference>